<dbReference type="Gene3D" id="3.10.20.90">
    <property type="entry name" value="Phosphatidylinositol 3-kinase Catalytic Subunit, Chain A, domain 1"/>
    <property type="match status" value="1"/>
</dbReference>
<dbReference type="InterPro" id="IPR050185">
    <property type="entry name" value="Ub_carboxyl-term_hydrolase"/>
</dbReference>
<dbReference type="Gene3D" id="3.90.70.10">
    <property type="entry name" value="Cysteine proteinases"/>
    <property type="match status" value="2"/>
</dbReference>
<evidence type="ECO:0000313" key="11">
    <source>
        <dbReference type="Proteomes" id="UP001158576"/>
    </source>
</evidence>
<dbReference type="InterPro" id="IPR006615">
    <property type="entry name" value="Pept_C19_DUSP"/>
</dbReference>
<evidence type="ECO:0000256" key="3">
    <source>
        <dbReference type="ARBA" id="ARBA00022670"/>
    </source>
</evidence>
<organism evidence="10 11">
    <name type="scientific">Oikopleura dioica</name>
    <name type="common">Tunicate</name>
    <dbReference type="NCBI Taxonomy" id="34765"/>
    <lineage>
        <taxon>Eukaryota</taxon>
        <taxon>Metazoa</taxon>
        <taxon>Chordata</taxon>
        <taxon>Tunicata</taxon>
        <taxon>Appendicularia</taxon>
        <taxon>Copelata</taxon>
        <taxon>Oikopleuridae</taxon>
        <taxon>Oikopleura</taxon>
    </lineage>
</organism>
<keyword evidence="3 7" id="KW-0645">Protease</keyword>
<proteinExistence type="inferred from homology"/>
<comment type="catalytic activity">
    <reaction evidence="1 7">
        <text>Thiol-dependent hydrolysis of ester, thioester, amide, peptide and isopeptide bonds formed by the C-terminal Gly of ubiquitin (a 76-residue protein attached to proteins as an intracellular targeting signal).</text>
        <dbReference type="EC" id="3.4.19.12"/>
    </reaction>
</comment>
<feature type="domain" description="USP" evidence="8">
    <location>
        <begin position="255"/>
        <end position="804"/>
    </location>
</feature>
<evidence type="ECO:0000256" key="6">
    <source>
        <dbReference type="ARBA" id="ARBA00022807"/>
    </source>
</evidence>
<dbReference type="PROSITE" id="PS51283">
    <property type="entry name" value="DUSP"/>
    <property type="match status" value="1"/>
</dbReference>
<dbReference type="InterPro" id="IPR038765">
    <property type="entry name" value="Papain-like_cys_pep_sf"/>
</dbReference>
<dbReference type="InterPro" id="IPR018200">
    <property type="entry name" value="USP_CS"/>
</dbReference>
<keyword evidence="4 7" id="KW-0833">Ubl conjugation pathway</keyword>
<comment type="similarity">
    <text evidence="2 7">Belongs to the peptidase C19 family.</text>
</comment>
<dbReference type="SUPFAM" id="SSF54001">
    <property type="entry name" value="Cysteine proteinases"/>
    <property type="match status" value="1"/>
</dbReference>
<feature type="domain" description="DUSP" evidence="9">
    <location>
        <begin position="14"/>
        <end position="115"/>
    </location>
</feature>
<dbReference type="SMART" id="SM00695">
    <property type="entry name" value="DUSP"/>
    <property type="match status" value="1"/>
</dbReference>
<dbReference type="PANTHER" id="PTHR21646">
    <property type="entry name" value="UBIQUITIN CARBOXYL-TERMINAL HYDROLASE"/>
    <property type="match status" value="1"/>
</dbReference>
<name>A0ABN7T021_OIKDI</name>
<dbReference type="Pfam" id="PF06337">
    <property type="entry name" value="DUSP"/>
    <property type="match status" value="1"/>
</dbReference>
<evidence type="ECO:0000256" key="1">
    <source>
        <dbReference type="ARBA" id="ARBA00000707"/>
    </source>
</evidence>
<dbReference type="PROSITE" id="PS50235">
    <property type="entry name" value="USP_3"/>
    <property type="match status" value="1"/>
</dbReference>
<dbReference type="PROSITE" id="PS00972">
    <property type="entry name" value="USP_1"/>
    <property type="match status" value="1"/>
</dbReference>
<keyword evidence="5 7" id="KW-0378">Hydrolase</keyword>
<dbReference type="InterPro" id="IPR035927">
    <property type="entry name" value="DUSP-like_sf"/>
</dbReference>
<evidence type="ECO:0000256" key="2">
    <source>
        <dbReference type="ARBA" id="ARBA00009085"/>
    </source>
</evidence>
<dbReference type="InterPro" id="IPR001394">
    <property type="entry name" value="Peptidase_C19_UCH"/>
</dbReference>
<accession>A0ABN7T021</accession>
<evidence type="ECO:0000256" key="7">
    <source>
        <dbReference type="RuleBase" id="RU366025"/>
    </source>
</evidence>
<sequence>MIITEQKSLPSIVPDYYKQRQIVLPALRESLAEGAVWRLIPFKWFDLWKTIAEKDENSRKCPPLDISILFENGKLKENLMEQVDYAIVPENVYEKLDEWHGLPSNRSFENARKVIKVGKFTVRLMVEVYKVKIQIILKFCGNDTCSESKGKKYTLKDFTRFQSKADMIRDILAMNNDIYPREGQKTRVWSREHHKDKWRHLNEEALSQSLYELGINSSGHILCEFQNDDGSWPQDSEHEEKKTLASMVSPRGGKCGLVNLGNTCFMNSGIQCLAAVVPLANYFLGDVWKDEINTVNPLGTNGKLSSAFARLIKNMWGGAESSVAPSEVKRECGQINSQFSGYGQNDSQELMSTILDSLHEDQNRVIKKPYIEKAEANGRPDEEVAAESWDNHTSRNASVIVDNFHGQFKSTVRCPKCGRVSVTFDPFCTLSVPLPEAAVKLLSFVLVQANNITQPLRIEKAIKPKMTFEDLKAQLDEFKTDPDSTWLTAEIYNRRFHKIFMDNEKPSVLQDKDLIVMFELKPNHNPLAIYLEYEIKHQFESMKREPFGHPFMINVPCDENSKGSTLNKTDMETHIRQTLADSLIDPMEPFSMRQINSYSGNMGVGKVKDDTVLKIDEYRSKANLIYLAASWKNDEVMNLPSPKDVPTDDKELHDKGIDINQCLNLFTIEEKLREGEEWYCPTCKEHQQAYKHMQIWKLPPVLILHLKRFHYNTMFRDKVCDMVHFPTQGLDMSPYVLGPGAGTARYNLLAVSNHMGRLGGGHYTANVLHTPTNQWLNFNDSFVGPATADQGVTSAAYVLVYVRDSEDWFPHPQPAMDTN</sequence>
<evidence type="ECO:0000259" key="9">
    <source>
        <dbReference type="PROSITE" id="PS51283"/>
    </source>
</evidence>
<evidence type="ECO:0000256" key="4">
    <source>
        <dbReference type="ARBA" id="ARBA00022786"/>
    </source>
</evidence>
<gene>
    <name evidence="10" type="ORF">OKIOD_LOCUS12965</name>
</gene>
<dbReference type="Proteomes" id="UP001158576">
    <property type="component" value="Chromosome 2"/>
</dbReference>
<evidence type="ECO:0000313" key="10">
    <source>
        <dbReference type="EMBL" id="CAG5109691.1"/>
    </source>
</evidence>
<dbReference type="Gene3D" id="3.30.2230.10">
    <property type="entry name" value="DUSP-like"/>
    <property type="match status" value="1"/>
</dbReference>
<dbReference type="SUPFAM" id="SSF143791">
    <property type="entry name" value="DUSP-like"/>
    <property type="match status" value="1"/>
</dbReference>
<dbReference type="PANTHER" id="PTHR21646:SF24">
    <property type="entry name" value="UBIQUITIN CARBOXYL-TERMINAL HYDROLASE"/>
    <property type="match status" value="1"/>
</dbReference>
<dbReference type="EC" id="3.4.19.12" evidence="7"/>
<dbReference type="CDD" id="cd02674">
    <property type="entry name" value="Peptidase_C19R"/>
    <property type="match status" value="1"/>
</dbReference>
<keyword evidence="6 7" id="KW-0788">Thiol protease</keyword>
<dbReference type="Pfam" id="PF00443">
    <property type="entry name" value="UCH"/>
    <property type="match status" value="1"/>
</dbReference>
<protein>
    <recommendedName>
        <fullName evidence="7">Ubiquitin carboxyl-terminal hydrolase</fullName>
        <ecNumber evidence="7">3.4.19.12</ecNumber>
    </recommendedName>
</protein>
<dbReference type="PROSITE" id="PS00973">
    <property type="entry name" value="USP_2"/>
    <property type="match status" value="1"/>
</dbReference>
<dbReference type="EMBL" id="OU015567">
    <property type="protein sequence ID" value="CAG5109691.1"/>
    <property type="molecule type" value="Genomic_DNA"/>
</dbReference>
<reference evidence="10 11" key="1">
    <citation type="submission" date="2021-04" db="EMBL/GenBank/DDBJ databases">
        <authorList>
            <person name="Bliznina A."/>
        </authorList>
    </citation>
    <scope>NUCLEOTIDE SEQUENCE [LARGE SCALE GENOMIC DNA]</scope>
</reference>
<evidence type="ECO:0000259" key="8">
    <source>
        <dbReference type="PROSITE" id="PS50235"/>
    </source>
</evidence>
<dbReference type="InterPro" id="IPR028889">
    <property type="entry name" value="USP"/>
</dbReference>
<keyword evidence="11" id="KW-1185">Reference proteome</keyword>
<evidence type="ECO:0000256" key="5">
    <source>
        <dbReference type="ARBA" id="ARBA00022801"/>
    </source>
</evidence>